<reference evidence="1" key="1">
    <citation type="submission" date="2022-03" db="EMBL/GenBank/DDBJ databases">
        <authorList>
            <person name="Alioto T."/>
            <person name="Alioto T."/>
            <person name="Gomez Garrido J."/>
        </authorList>
    </citation>
    <scope>NUCLEOTIDE SEQUENCE</scope>
</reference>
<organism evidence="1 2">
    <name type="scientific">Pelobates cultripes</name>
    <name type="common">Western spadefoot toad</name>
    <dbReference type="NCBI Taxonomy" id="61616"/>
    <lineage>
        <taxon>Eukaryota</taxon>
        <taxon>Metazoa</taxon>
        <taxon>Chordata</taxon>
        <taxon>Craniata</taxon>
        <taxon>Vertebrata</taxon>
        <taxon>Euteleostomi</taxon>
        <taxon>Amphibia</taxon>
        <taxon>Batrachia</taxon>
        <taxon>Anura</taxon>
        <taxon>Pelobatoidea</taxon>
        <taxon>Pelobatidae</taxon>
        <taxon>Pelobates</taxon>
    </lineage>
</organism>
<dbReference type="Proteomes" id="UP001295444">
    <property type="component" value="Chromosome 06"/>
</dbReference>
<name>A0AAD1SHA0_PELCU</name>
<gene>
    <name evidence="1" type="ORF">PECUL_23A052818</name>
</gene>
<evidence type="ECO:0000313" key="1">
    <source>
        <dbReference type="EMBL" id="CAH2300257.1"/>
    </source>
</evidence>
<dbReference type="AlphaFoldDB" id="A0AAD1SHA0"/>
<evidence type="ECO:0000313" key="2">
    <source>
        <dbReference type="Proteomes" id="UP001295444"/>
    </source>
</evidence>
<accession>A0AAD1SHA0</accession>
<dbReference type="InterPro" id="IPR036691">
    <property type="entry name" value="Endo/exonu/phosph_ase_sf"/>
</dbReference>
<protein>
    <submittedName>
        <fullName evidence="1">Uncharacterized protein</fullName>
    </submittedName>
</protein>
<feature type="non-terminal residue" evidence="1">
    <location>
        <position position="64"/>
    </location>
</feature>
<sequence>MSLAPADLTILTINARGLNNPEKHSEALQDFHAARASIVYIQETHFREDSRSKLTNHHFRMGYH</sequence>
<dbReference type="EMBL" id="OW240917">
    <property type="protein sequence ID" value="CAH2300257.1"/>
    <property type="molecule type" value="Genomic_DNA"/>
</dbReference>
<keyword evidence="2" id="KW-1185">Reference proteome</keyword>
<dbReference type="SUPFAM" id="SSF56219">
    <property type="entry name" value="DNase I-like"/>
    <property type="match status" value="1"/>
</dbReference>
<dbReference type="Gene3D" id="3.60.10.10">
    <property type="entry name" value="Endonuclease/exonuclease/phosphatase"/>
    <property type="match status" value="1"/>
</dbReference>
<proteinExistence type="predicted"/>